<accession>A0A0A9FTA2</accession>
<reference evidence="2" key="2">
    <citation type="journal article" date="2015" name="Data Brief">
        <title>Shoot transcriptome of the giant reed, Arundo donax.</title>
        <authorList>
            <person name="Barrero R.A."/>
            <person name="Guerrero F.D."/>
            <person name="Moolhuijzen P."/>
            <person name="Goolsby J.A."/>
            <person name="Tidwell J."/>
            <person name="Bellgard S.E."/>
            <person name="Bellgard M.I."/>
        </authorList>
    </citation>
    <scope>NUCLEOTIDE SEQUENCE</scope>
    <source>
        <tissue evidence="2">Shoot tissue taken approximately 20 cm above the soil surface</tissue>
    </source>
</reference>
<evidence type="ECO:0000313" key="2">
    <source>
        <dbReference type="EMBL" id="JAE16075.1"/>
    </source>
</evidence>
<name>A0A0A9FTA2_ARUDO</name>
<proteinExistence type="predicted"/>
<feature type="region of interest" description="Disordered" evidence="1">
    <location>
        <begin position="1"/>
        <end position="22"/>
    </location>
</feature>
<organism evidence="2">
    <name type="scientific">Arundo donax</name>
    <name type="common">Giant reed</name>
    <name type="synonym">Donax arundinaceus</name>
    <dbReference type="NCBI Taxonomy" id="35708"/>
    <lineage>
        <taxon>Eukaryota</taxon>
        <taxon>Viridiplantae</taxon>
        <taxon>Streptophyta</taxon>
        <taxon>Embryophyta</taxon>
        <taxon>Tracheophyta</taxon>
        <taxon>Spermatophyta</taxon>
        <taxon>Magnoliopsida</taxon>
        <taxon>Liliopsida</taxon>
        <taxon>Poales</taxon>
        <taxon>Poaceae</taxon>
        <taxon>PACMAD clade</taxon>
        <taxon>Arundinoideae</taxon>
        <taxon>Arundineae</taxon>
        <taxon>Arundo</taxon>
    </lineage>
</organism>
<reference evidence="2" key="1">
    <citation type="submission" date="2014-09" db="EMBL/GenBank/DDBJ databases">
        <authorList>
            <person name="Magalhaes I.L.F."/>
            <person name="Oliveira U."/>
            <person name="Santos F.R."/>
            <person name="Vidigal T.H.D.A."/>
            <person name="Brescovit A.D."/>
            <person name="Santos A.J."/>
        </authorList>
    </citation>
    <scope>NUCLEOTIDE SEQUENCE</scope>
    <source>
        <tissue evidence="2">Shoot tissue taken approximately 20 cm above the soil surface</tissue>
    </source>
</reference>
<dbReference type="EMBL" id="GBRH01181821">
    <property type="protein sequence ID" value="JAE16075.1"/>
    <property type="molecule type" value="Transcribed_RNA"/>
</dbReference>
<protein>
    <submittedName>
        <fullName evidence="2">Uncharacterized protein</fullName>
    </submittedName>
</protein>
<dbReference type="AlphaFoldDB" id="A0A0A9FTA2"/>
<evidence type="ECO:0000256" key="1">
    <source>
        <dbReference type="SAM" id="MobiDB-lite"/>
    </source>
</evidence>
<sequence>MSELERTNLPPRHGIRDYAQYQ</sequence>